<evidence type="ECO:0000256" key="2">
    <source>
        <dbReference type="SAM" id="MobiDB-lite"/>
    </source>
</evidence>
<proteinExistence type="predicted"/>
<protein>
    <submittedName>
        <fullName evidence="3">Uncharacterized protein</fullName>
    </submittedName>
</protein>
<organism evidence="3">
    <name type="scientific">uncultured Candidatus Melainabacteria bacterium</name>
    <dbReference type="NCBI Taxonomy" id="2682970"/>
    <lineage>
        <taxon>Bacteria</taxon>
        <taxon>Bacillati</taxon>
        <taxon>Candidatus Melainabacteria</taxon>
        <taxon>environmental samples</taxon>
    </lineage>
</organism>
<feature type="region of interest" description="Disordered" evidence="2">
    <location>
        <begin position="1"/>
        <end position="23"/>
    </location>
</feature>
<dbReference type="EMBL" id="MN577570">
    <property type="protein sequence ID" value="QGT49878.1"/>
    <property type="molecule type" value="Genomic_DNA"/>
</dbReference>
<gene>
    <name evidence="3" type="ORF">Melaina855_2650</name>
</gene>
<accession>A0A650EL83</accession>
<name>A0A650EL83_9BACT</name>
<evidence type="ECO:0000256" key="1">
    <source>
        <dbReference type="SAM" id="Coils"/>
    </source>
</evidence>
<sequence length="74" mass="8675">MNNKDLFESGCFSPDWTTDTEPSPISAVYTRQNKDLQTLLKELDGIKDRIQEIQAKQWQLAKLIHFHENELVKE</sequence>
<reference evidence="3" key="1">
    <citation type="journal article" date="2020" name="J. ISSAAS">
        <title>Lactobacilli and other gastrointestinal microbiota of Peromyscus leucopus, reservoir host for agents of Lyme disease and other zoonoses in North America.</title>
        <authorList>
            <person name="Milovic A."/>
            <person name="Bassam K."/>
            <person name="Shao H."/>
            <person name="Chatzistamou I."/>
            <person name="Tufts D.M."/>
            <person name="Diuk-Wasser M."/>
            <person name="Barbour A.G."/>
        </authorList>
    </citation>
    <scope>NUCLEOTIDE SEQUENCE</scope>
    <source>
        <strain evidence="3">LL20</strain>
    </source>
</reference>
<dbReference type="AlphaFoldDB" id="A0A650EL83"/>
<keyword evidence="1" id="KW-0175">Coiled coil</keyword>
<feature type="coiled-coil region" evidence="1">
    <location>
        <begin position="29"/>
        <end position="56"/>
    </location>
</feature>
<evidence type="ECO:0000313" key="3">
    <source>
        <dbReference type="EMBL" id="QGT49878.1"/>
    </source>
</evidence>